<keyword evidence="6" id="KW-1185">Reference proteome</keyword>
<dbReference type="InterPro" id="IPR002182">
    <property type="entry name" value="NB-ARC"/>
</dbReference>
<dbReference type="Gene3D" id="3.40.50.300">
    <property type="entry name" value="P-loop containing nucleotide triphosphate hydrolases"/>
    <property type="match status" value="1"/>
</dbReference>
<dbReference type="InterPro" id="IPR032675">
    <property type="entry name" value="LRR_dom_sf"/>
</dbReference>
<dbReference type="Proteomes" id="UP001642487">
    <property type="component" value="Chromosome 4"/>
</dbReference>
<keyword evidence="3" id="KW-0611">Plant defense</keyword>
<evidence type="ECO:0000256" key="2">
    <source>
        <dbReference type="ARBA" id="ARBA00022737"/>
    </source>
</evidence>
<organism evidence="5 6">
    <name type="scientific">Citrullus colocynthis</name>
    <name type="common">colocynth</name>
    <dbReference type="NCBI Taxonomy" id="252529"/>
    <lineage>
        <taxon>Eukaryota</taxon>
        <taxon>Viridiplantae</taxon>
        <taxon>Streptophyta</taxon>
        <taxon>Embryophyta</taxon>
        <taxon>Tracheophyta</taxon>
        <taxon>Spermatophyta</taxon>
        <taxon>Magnoliopsida</taxon>
        <taxon>eudicotyledons</taxon>
        <taxon>Gunneridae</taxon>
        <taxon>Pentapetalae</taxon>
        <taxon>rosids</taxon>
        <taxon>fabids</taxon>
        <taxon>Cucurbitales</taxon>
        <taxon>Cucurbitaceae</taxon>
        <taxon>Benincaseae</taxon>
        <taxon>Citrullus</taxon>
    </lineage>
</organism>
<protein>
    <recommendedName>
        <fullName evidence="4">RPW8 domain-containing protein</fullName>
    </recommendedName>
</protein>
<evidence type="ECO:0000256" key="3">
    <source>
        <dbReference type="ARBA" id="ARBA00022821"/>
    </source>
</evidence>
<dbReference type="InterPro" id="IPR036388">
    <property type="entry name" value="WH-like_DNA-bd_sf"/>
</dbReference>
<dbReference type="PANTHER" id="PTHR36766">
    <property type="entry name" value="PLANT BROAD-SPECTRUM MILDEW RESISTANCE PROTEIN RPW8"/>
    <property type="match status" value="1"/>
</dbReference>
<dbReference type="Pfam" id="PF00931">
    <property type="entry name" value="NB-ARC"/>
    <property type="match status" value="1"/>
</dbReference>
<accession>A0ABP0YIP1</accession>
<dbReference type="PRINTS" id="PR00364">
    <property type="entry name" value="DISEASERSIST"/>
</dbReference>
<dbReference type="SUPFAM" id="SSF52540">
    <property type="entry name" value="P-loop containing nucleoside triphosphate hydrolases"/>
    <property type="match status" value="1"/>
</dbReference>
<dbReference type="InterPro" id="IPR042197">
    <property type="entry name" value="Apaf_helical"/>
</dbReference>
<dbReference type="Pfam" id="PF05659">
    <property type="entry name" value="RPW8"/>
    <property type="match status" value="1"/>
</dbReference>
<keyword evidence="2" id="KW-0677">Repeat</keyword>
<evidence type="ECO:0000259" key="4">
    <source>
        <dbReference type="PROSITE" id="PS51153"/>
    </source>
</evidence>
<feature type="domain" description="RPW8" evidence="4">
    <location>
        <begin position="1"/>
        <end position="153"/>
    </location>
</feature>
<name>A0ABP0YIP1_9ROSI</name>
<dbReference type="Gene3D" id="3.80.10.10">
    <property type="entry name" value="Ribonuclease Inhibitor"/>
    <property type="match status" value="1"/>
</dbReference>
<dbReference type="InterPro" id="IPR027417">
    <property type="entry name" value="P-loop_NTPase"/>
</dbReference>
<dbReference type="InterPro" id="IPR008808">
    <property type="entry name" value="Powdery_mildew-R_dom"/>
</dbReference>
<comment type="similarity">
    <text evidence="1">Belongs to the disease resistance NB-LRR family.</text>
</comment>
<dbReference type="SUPFAM" id="SSF52047">
    <property type="entry name" value="RNI-like"/>
    <property type="match status" value="1"/>
</dbReference>
<dbReference type="EMBL" id="OZ021738">
    <property type="protein sequence ID" value="CAK9320370.1"/>
    <property type="molecule type" value="Genomic_DNA"/>
</dbReference>
<dbReference type="PROSITE" id="PS51153">
    <property type="entry name" value="RPW8"/>
    <property type="match status" value="1"/>
</dbReference>
<dbReference type="Gene3D" id="1.10.8.430">
    <property type="entry name" value="Helical domain of apoptotic protease-activating factors"/>
    <property type="match status" value="1"/>
</dbReference>
<evidence type="ECO:0000313" key="5">
    <source>
        <dbReference type="EMBL" id="CAK9320370.1"/>
    </source>
</evidence>
<gene>
    <name evidence="5" type="ORF">CITCOLO1_LOCUS12418</name>
</gene>
<dbReference type="Gene3D" id="1.10.10.10">
    <property type="entry name" value="Winged helix-like DNA-binding domain superfamily/Winged helix DNA-binding domain"/>
    <property type="match status" value="1"/>
</dbReference>
<sequence length="818" mass="93334">MALELVGGAALGAVVGELFKAILDLGKRAINFNPVLKDISSKLKAITPLVKQIDELNDYLDYPKEETEKLRDLMNEGKRLLLQCGDVKLGNLNYLKKPFYTQKLRELDTAIRSFMDVLFLQMARDQKKNLKMMNQMIEIICRLDNRGGSSKAMDLIVPPCLVPPLREETVGLEKPVKELKLKLFKNGVQMLVVTAPGGCGKTTLALKFCNDKEVKDTFQEKIFFVAVSRKPDLKLIFKDIIESLRGIQLPDLISDERAFCYLELWLKQTSLNHPVLIVLDDVWTGPESEVLDKLFQLPCCKILVTSRFVFPRFSEPYYLEPLNHENAIKLFRRAASLDKGISKLPDDETVEQIIGGCKRLPLALKVIGRSLSHRPTSVWKVTGRNLSRSGSIFDSEKELLECLQSSLDVLDDNMVTKESFMDLGAFREDQRIPTSTFIDICTVLYKQDETEAMVTLDELSSRSLVNSVTTRQYAYDDDFYEECFFTQHDILRDLAIHLMNMEPIEQGKRLILDINGNDLPKWWVDQEKHPSNAHLMSITTDEGFSSSWPDMEAPEVEVLILNLQSRTYNLPGFIKRMNKLKVLIITYYGSFLTEVTSEDNQPLDCLTSLERIRFERISVPIFSNPNPKPLINLEKISFFMCKFGQTFMNLSTQISDLLPNLLEISIDFCKNLSAVPSGLCEIINLQKLSITNCHGLSSLPEDLGKLINLKKLRLRSCIYLEELPESMTKLRELVLLDMSNCLGLAKLPEKIGELHQLEKLDMRHCSSLRKLPLSIRNLKKLKLLCDGEVADWLKKVEPRLSKQVKVQEEEANLEWLGL</sequence>
<evidence type="ECO:0000256" key="1">
    <source>
        <dbReference type="ARBA" id="ARBA00008894"/>
    </source>
</evidence>
<evidence type="ECO:0000313" key="6">
    <source>
        <dbReference type="Proteomes" id="UP001642487"/>
    </source>
</evidence>
<proteinExistence type="inferred from homology"/>
<dbReference type="PANTHER" id="PTHR36766:SF3">
    <property type="entry name" value="RPW8 DOMAIN-CONTAINING PROTEIN"/>
    <property type="match status" value="1"/>
</dbReference>
<reference evidence="5 6" key="1">
    <citation type="submission" date="2024-03" db="EMBL/GenBank/DDBJ databases">
        <authorList>
            <person name="Gkanogiannis A."/>
            <person name="Becerra Lopez-Lavalle L."/>
        </authorList>
    </citation>
    <scope>NUCLEOTIDE SEQUENCE [LARGE SCALE GENOMIC DNA]</scope>
</reference>